<feature type="transmembrane region" description="Helical" evidence="2">
    <location>
        <begin position="22"/>
        <end position="50"/>
    </location>
</feature>
<accession>A0A7W6D0I9</accession>
<feature type="transmembrane region" description="Helical" evidence="2">
    <location>
        <begin position="261"/>
        <end position="284"/>
    </location>
</feature>
<proteinExistence type="predicted"/>
<name>A0A7W6D0I9_9HYPH</name>
<comment type="caution">
    <text evidence="4">The sequence shown here is derived from an EMBL/GenBank/DDBJ whole genome shotgun (WGS) entry which is preliminary data.</text>
</comment>
<reference evidence="4 5" key="1">
    <citation type="submission" date="2020-08" db="EMBL/GenBank/DDBJ databases">
        <title>Genomic Encyclopedia of Type Strains, Phase IV (KMG-IV): sequencing the most valuable type-strain genomes for metagenomic binning, comparative biology and taxonomic classification.</title>
        <authorList>
            <person name="Goeker M."/>
        </authorList>
    </citation>
    <scope>NUCLEOTIDE SEQUENCE [LARGE SCALE GENOMIC DNA]</scope>
    <source>
        <strain evidence="4 5">DSM 25481</strain>
    </source>
</reference>
<dbReference type="EMBL" id="JACIDR010000003">
    <property type="protein sequence ID" value="MBB3973614.1"/>
    <property type="molecule type" value="Genomic_DNA"/>
</dbReference>
<feature type="transmembrane region" description="Helical" evidence="2">
    <location>
        <begin position="110"/>
        <end position="137"/>
    </location>
</feature>
<feature type="transmembrane region" description="Helical" evidence="2">
    <location>
        <begin position="392"/>
        <end position="411"/>
    </location>
</feature>
<dbReference type="PANTHER" id="PTHR35342:SF5">
    <property type="entry name" value="TRICARBOXYLIC TRANSPORT PROTEIN"/>
    <property type="match status" value="1"/>
</dbReference>
<dbReference type="AlphaFoldDB" id="A0A7W6D0I9"/>
<feature type="transmembrane region" description="Helical" evidence="2">
    <location>
        <begin position="62"/>
        <end position="85"/>
    </location>
</feature>
<feature type="transmembrane region" description="Helical" evidence="2">
    <location>
        <begin position="149"/>
        <end position="180"/>
    </location>
</feature>
<feature type="transmembrane region" description="Helical" evidence="2">
    <location>
        <begin position="356"/>
        <end position="380"/>
    </location>
</feature>
<evidence type="ECO:0000259" key="3">
    <source>
        <dbReference type="Pfam" id="PF01970"/>
    </source>
</evidence>
<dbReference type="PANTHER" id="PTHR35342">
    <property type="entry name" value="TRICARBOXYLIC TRANSPORT PROTEIN"/>
    <property type="match status" value="1"/>
</dbReference>
<evidence type="ECO:0000313" key="4">
    <source>
        <dbReference type="EMBL" id="MBB3973614.1"/>
    </source>
</evidence>
<dbReference type="Pfam" id="PF01970">
    <property type="entry name" value="TctA"/>
    <property type="match status" value="1"/>
</dbReference>
<protein>
    <submittedName>
        <fullName evidence="4">Putative tricarboxylic transport membrane protein</fullName>
    </submittedName>
</protein>
<keyword evidence="5" id="KW-1185">Reference proteome</keyword>
<evidence type="ECO:0000313" key="5">
    <source>
        <dbReference type="Proteomes" id="UP000528964"/>
    </source>
</evidence>
<gene>
    <name evidence="4" type="ORF">GGR24_002284</name>
</gene>
<sequence length="521" mass="54499">MIEIFAQLGDGFIACLHPTTMLMLLLGIVVGLLVGVLPGLTLVMGVVLFLPFTYKMQVTDAIVLLSAMYVSGTYGGAFTSILFRIPGEPIHVPLLWDGYAMARNGQPARALGWTLVAALVGGLLSAVAMVMLTKSVASFALRFSSPEYFAILVFGLTSVIALGSGSLANAVIGLALGLLIASVGTDPIYGAARFTFDMPIFADGIEFLVVMVGAYGVGEVLSRLERGFSSKPLATISSTKTELPSLAEVGQVKAMLLRSTVVGHIIGIIPGAGATVAAFVAYGLESQFGRRRAQMGSGVVEGIVAPQSAATASVGGALIPLLALGIPGSGATAVILGAFMLHGIQPGPQIMMTSSAMVYTIFASIFIGIAMMCVLGYFAIRPLVKILDFPEAIVSAFVMLFCFVGALAIRSNVTDLWLMIGFGALGYLFERYKFPIAPLVLGVILGPLAEESFMNSMISFSNDWTVFFTRPIAGTVMALAILTLSLPIIGLIRNRRKPSGPPSAPQLSSVGGAERVLTPEA</sequence>
<keyword evidence="2" id="KW-0812">Transmembrane</keyword>
<dbReference type="Proteomes" id="UP000528964">
    <property type="component" value="Unassembled WGS sequence"/>
</dbReference>
<evidence type="ECO:0000256" key="1">
    <source>
        <dbReference type="SAM" id="MobiDB-lite"/>
    </source>
</evidence>
<feature type="transmembrane region" description="Helical" evidence="2">
    <location>
        <begin position="317"/>
        <end position="344"/>
    </location>
</feature>
<evidence type="ECO:0000256" key="2">
    <source>
        <dbReference type="SAM" id="Phobius"/>
    </source>
</evidence>
<keyword evidence="2" id="KW-0472">Membrane</keyword>
<organism evidence="4 5">
    <name type="scientific">Hansschlegelia beijingensis</name>
    <dbReference type="NCBI Taxonomy" id="1133344"/>
    <lineage>
        <taxon>Bacteria</taxon>
        <taxon>Pseudomonadati</taxon>
        <taxon>Pseudomonadota</taxon>
        <taxon>Alphaproteobacteria</taxon>
        <taxon>Hyphomicrobiales</taxon>
        <taxon>Methylopilaceae</taxon>
        <taxon>Hansschlegelia</taxon>
    </lineage>
</organism>
<keyword evidence="2" id="KW-1133">Transmembrane helix</keyword>
<feature type="domain" description="DUF112" evidence="3">
    <location>
        <begin position="21"/>
        <end position="441"/>
    </location>
</feature>
<feature type="transmembrane region" description="Helical" evidence="2">
    <location>
        <begin position="469"/>
        <end position="492"/>
    </location>
</feature>
<dbReference type="RefSeq" id="WP_183395472.1">
    <property type="nucleotide sequence ID" value="NZ_JACIDR010000003.1"/>
</dbReference>
<feature type="region of interest" description="Disordered" evidence="1">
    <location>
        <begin position="496"/>
        <end position="521"/>
    </location>
</feature>
<dbReference type="InterPro" id="IPR002823">
    <property type="entry name" value="DUF112_TM"/>
</dbReference>